<dbReference type="GO" id="GO:0004519">
    <property type="term" value="F:endonuclease activity"/>
    <property type="evidence" value="ECO:0007669"/>
    <property type="project" value="InterPro"/>
</dbReference>
<evidence type="ECO:0000313" key="2">
    <source>
        <dbReference type="EMBL" id="QES38240.1"/>
    </source>
</evidence>
<protein>
    <recommendedName>
        <fullName evidence="1">HNH nuclease domain-containing protein</fullName>
    </recommendedName>
</protein>
<dbReference type="Pfam" id="PF01844">
    <property type="entry name" value="HNH"/>
    <property type="match status" value="1"/>
</dbReference>
<evidence type="ECO:0000259" key="1">
    <source>
        <dbReference type="SMART" id="SM00507"/>
    </source>
</evidence>
<feature type="domain" description="HNH nuclease" evidence="1">
    <location>
        <begin position="17"/>
        <end position="67"/>
    </location>
</feature>
<organism evidence="2 3">
    <name type="scientific">Streptomyces venezuelae</name>
    <dbReference type="NCBI Taxonomy" id="54571"/>
    <lineage>
        <taxon>Bacteria</taxon>
        <taxon>Bacillati</taxon>
        <taxon>Actinomycetota</taxon>
        <taxon>Actinomycetes</taxon>
        <taxon>Kitasatosporales</taxon>
        <taxon>Streptomycetaceae</taxon>
        <taxon>Streptomyces</taxon>
    </lineage>
</organism>
<name>A0A5P2C7L6_STRVZ</name>
<gene>
    <name evidence="2" type="ORF">DEJ48_36770</name>
</gene>
<dbReference type="GO" id="GO:0003676">
    <property type="term" value="F:nucleic acid binding"/>
    <property type="evidence" value="ECO:0007669"/>
    <property type="project" value="InterPro"/>
</dbReference>
<dbReference type="PANTHER" id="PTHR33877:SF1">
    <property type="entry name" value="TYPE IV METHYL-DIRECTED RESTRICTION ENZYME ECOKMCRA"/>
    <property type="match status" value="1"/>
</dbReference>
<proteinExistence type="predicted"/>
<accession>A0A5P2C7L6</accession>
<dbReference type="Proteomes" id="UP000322927">
    <property type="component" value="Chromosome"/>
</dbReference>
<evidence type="ECO:0000313" key="3">
    <source>
        <dbReference type="Proteomes" id="UP000322927"/>
    </source>
</evidence>
<sequence length="205" mass="23202">MHTARMEPSARGSLPKVVREVALEIFGGSCSYCSWGGAEAIDHVIPVSEGGRDDVSNVVPACRSCNSSKRDRAVLQWQRDIHARPVESVVSMFFGGGPSYHDPDRVVDLPADAVEKHVRHAQDEVAENFKAHEYRLAVRLLNDLNRFIAQLGNLSPERRSTLRKEALLRLLDYEEVLLAEPRDRRLVLWEADLRQIRLKRALRDA</sequence>
<dbReference type="OrthoDB" id="4113298at2"/>
<dbReference type="InterPro" id="IPR052892">
    <property type="entry name" value="NA-targeting_endonuclease"/>
</dbReference>
<dbReference type="CDD" id="cd00085">
    <property type="entry name" value="HNHc"/>
    <property type="match status" value="1"/>
</dbReference>
<dbReference type="AlphaFoldDB" id="A0A5P2C7L6"/>
<dbReference type="GO" id="GO:0008270">
    <property type="term" value="F:zinc ion binding"/>
    <property type="evidence" value="ECO:0007669"/>
    <property type="project" value="InterPro"/>
</dbReference>
<reference evidence="2 3" key="1">
    <citation type="submission" date="2018-05" db="EMBL/GenBank/DDBJ databases">
        <title>Streptomyces venezuelae.</title>
        <authorList>
            <person name="Kim W."/>
            <person name="Lee N."/>
            <person name="Cho B.-K."/>
        </authorList>
    </citation>
    <scope>NUCLEOTIDE SEQUENCE [LARGE SCALE GENOMIC DNA]</scope>
    <source>
        <strain evidence="2 3">ATCC 14584</strain>
    </source>
</reference>
<dbReference type="Gene3D" id="1.10.30.50">
    <property type="match status" value="1"/>
</dbReference>
<dbReference type="InterPro" id="IPR002711">
    <property type="entry name" value="HNH"/>
</dbReference>
<dbReference type="EMBL" id="CP029192">
    <property type="protein sequence ID" value="QES38240.1"/>
    <property type="molecule type" value="Genomic_DNA"/>
</dbReference>
<dbReference type="InterPro" id="IPR003615">
    <property type="entry name" value="HNH_nuc"/>
</dbReference>
<dbReference type="SMART" id="SM00507">
    <property type="entry name" value="HNHc"/>
    <property type="match status" value="1"/>
</dbReference>
<dbReference type="PANTHER" id="PTHR33877">
    <property type="entry name" value="SLL1193 PROTEIN"/>
    <property type="match status" value="1"/>
</dbReference>